<keyword evidence="2" id="KW-1185">Reference proteome</keyword>
<proteinExistence type="predicted"/>
<name>A0A452Y563_AEGTS</name>
<organism evidence="1 2">
    <name type="scientific">Aegilops tauschii subsp. strangulata</name>
    <name type="common">Goatgrass</name>
    <dbReference type="NCBI Taxonomy" id="200361"/>
    <lineage>
        <taxon>Eukaryota</taxon>
        <taxon>Viridiplantae</taxon>
        <taxon>Streptophyta</taxon>
        <taxon>Embryophyta</taxon>
        <taxon>Tracheophyta</taxon>
        <taxon>Spermatophyta</taxon>
        <taxon>Magnoliopsida</taxon>
        <taxon>Liliopsida</taxon>
        <taxon>Poales</taxon>
        <taxon>Poaceae</taxon>
        <taxon>BOP clade</taxon>
        <taxon>Pooideae</taxon>
        <taxon>Triticodae</taxon>
        <taxon>Triticeae</taxon>
        <taxon>Triticinae</taxon>
        <taxon>Aegilops</taxon>
    </lineage>
</organism>
<dbReference type="AlphaFoldDB" id="A0A452Y563"/>
<reference evidence="1" key="3">
    <citation type="journal article" date="2017" name="Nature">
        <title>Genome sequence of the progenitor of the wheat D genome Aegilops tauschii.</title>
        <authorList>
            <person name="Luo M.C."/>
            <person name="Gu Y.Q."/>
            <person name="Puiu D."/>
            <person name="Wang H."/>
            <person name="Twardziok S.O."/>
            <person name="Deal K.R."/>
            <person name="Huo N."/>
            <person name="Zhu T."/>
            <person name="Wang L."/>
            <person name="Wang Y."/>
            <person name="McGuire P.E."/>
            <person name="Liu S."/>
            <person name="Long H."/>
            <person name="Ramasamy R.K."/>
            <person name="Rodriguez J.C."/>
            <person name="Van S.L."/>
            <person name="Yuan L."/>
            <person name="Wang Z."/>
            <person name="Xia Z."/>
            <person name="Xiao L."/>
            <person name="Anderson O.D."/>
            <person name="Ouyang S."/>
            <person name="Liang Y."/>
            <person name="Zimin A.V."/>
            <person name="Pertea G."/>
            <person name="Qi P."/>
            <person name="Bennetzen J.L."/>
            <person name="Dai X."/>
            <person name="Dawson M.W."/>
            <person name="Muller H.G."/>
            <person name="Kugler K."/>
            <person name="Rivarola-Duarte L."/>
            <person name="Spannagl M."/>
            <person name="Mayer K.F.X."/>
            <person name="Lu F.H."/>
            <person name="Bevan M.W."/>
            <person name="Leroy P."/>
            <person name="Li P."/>
            <person name="You F.M."/>
            <person name="Sun Q."/>
            <person name="Liu Z."/>
            <person name="Lyons E."/>
            <person name="Wicker T."/>
            <person name="Salzberg S.L."/>
            <person name="Devos K.M."/>
            <person name="Dvorak J."/>
        </authorList>
    </citation>
    <scope>NUCLEOTIDE SEQUENCE [LARGE SCALE GENOMIC DNA]</scope>
    <source>
        <strain evidence="1">cv. AL8/78</strain>
    </source>
</reference>
<dbReference type="Gramene" id="AET1Gv20295700.5">
    <property type="protein sequence ID" value="AET1Gv20295700.5"/>
    <property type="gene ID" value="AET1Gv20295700"/>
</dbReference>
<reference evidence="2" key="1">
    <citation type="journal article" date="2014" name="Science">
        <title>Ancient hybridizations among the ancestral genomes of bread wheat.</title>
        <authorList>
            <consortium name="International Wheat Genome Sequencing Consortium,"/>
            <person name="Marcussen T."/>
            <person name="Sandve S.R."/>
            <person name="Heier L."/>
            <person name="Spannagl M."/>
            <person name="Pfeifer M."/>
            <person name="Jakobsen K.S."/>
            <person name="Wulff B.B."/>
            <person name="Steuernagel B."/>
            <person name="Mayer K.F."/>
            <person name="Olsen O.A."/>
        </authorList>
    </citation>
    <scope>NUCLEOTIDE SEQUENCE [LARGE SCALE GENOMIC DNA]</scope>
    <source>
        <strain evidence="2">cv. AL8/78</strain>
    </source>
</reference>
<dbReference type="Proteomes" id="UP000015105">
    <property type="component" value="Chromosome 1D"/>
</dbReference>
<evidence type="ECO:0000313" key="2">
    <source>
        <dbReference type="Proteomes" id="UP000015105"/>
    </source>
</evidence>
<reference evidence="1" key="5">
    <citation type="journal article" date="2021" name="G3 (Bethesda)">
        <title>Aegilops tauschii genome assembly Aet v5.0 features greater sequence contiguity and improved annotation.</title>
        <authorList>
            <person name="Wang L."/>
            <person name="Zhu T."/>
            <person name="Rodriguez J.C."/>
            <person name="Deal K.R."/>
            <person name="Dubcovsky J."/>
            <person name="McGuire P.E."/>
            <person name="Lux T."/>
            <person name="Spannagl M."/>
            <person name="Mayer K.F.X."/>
            <person name="Baldrich P."/>
            <person name="Meyers B.C."/>
            <person name="Huo N."/>
            <person name="Gu Y.Q."/>
            <person name="Zhou H."/>
            <person name="Devos K.M."/>
            <person name="Bennetzen J.L."/>
            <person name="Unver T."/>
            <person name="Budak H."/>
            <person name="Gulick P.J."/>
            <person name="Galiba G."/>
            <person name="Kalapos B."/>
            <person name="Nelson D.R."/>
            <person name="Li P."/>
            <person name="You F.M."/>
            <person name="Luo M.C."/>
            <person name="Dvorak J."/>
        </authorList>
    </citation>
    <scope>NUCLEOTIDE SEQUENCE [LARGE SCALE GENOMIC DNA]</scope>
    <source>
        <strain evidence="1">cv. AL8/78</strain>
    </source>
</reference>
<sequence length="56" mass="6502">MRMGTLHVLNHPCYEIVWPNHSAAIVLTYTHKSVFLMFSFVKCYLCNIECGMLLPQ</sequence>
<evidence type="ECO:0000313" key="1">
    <source>
        <dbReference type="EnsemblPlants" id="AET1Gv20295700.5"/>
    </source>
</evidence>
<accession>A0A452Y563</accession>
<reference evidence="2" key="2">
    <citation type="journal article" date="2017" name="Nat. Plants">
        <title>The Aegilops tauschii genome reveals multiple impacts of transposons.</title>
        <authorList>
            <person name="Zhao G."/>
            <person name="Zou C."/>
            <person name="Li K."/>
            <person name="Wang K."/>
            <person name="Li T."/>
            <person name="Gao L."/>
            <person name="Zhang X."/>
            <person name="Wang H."/>
            <person name="Yang Z."/>
            <person name="Liu X."/>
            <person name="Jiang W."/>
            <person name="Mao L."/>
            <person name="Kong X."/>
            <person name="Jiao Y."/>
            <person name="Jia J."/>
        </authorList>
    </citation>
    <scope>NUCLEOTIDE SEQUENCE [LARGE SCALE GENOMIC DNA]</scope>
    <source>
        <strain evidence="2">cv. AL8/78</strain>
    </source>
</reference>
<protein>
    <submittedName>
        <fullName evidence="1">Uncharacterized protein</fullName>
    </submittedName>
</protein>
<reference evidence="1" key="4">
    <citation type="submission" date="2019-03" db="UniProtKB">
        <authorList>
            <consortium name="EnsemblPlants"/>
        </authorList>
    </citation>
    <scope>IDENTIFICATION</scope>
</reference>
<dbReference type="EnsemblPlants" id="AET1Gv20295700.5">
    <property type="protein sequence ID" value="AET1Gv20295700.5"/>
    <property type="gene ID" value="AET1Gv20295700"/>
</dbReference>